<dbReference type="GO" id="GO:0052621">
    <property type="term" value="F:diguanylate cyclase activity"/>
    <property type="evidence" value="ECO:0007669"/>
    <property type="project" value="TreeGrafter"/>
</dbReference>
<dbReference type="GO" id="GO:0005886">
    <property type="term" value="C:plasma membrane"/>
    <property type="evidence" value="ECO:0007669"/>
    <property type="project" value="TreeGrafter"/>
</dbReference>
<evidence type="ECO:0000313" key="4">
    <source>
        <dbReference type="Proteomes" id="UP000036000"/>
    </source>
</evidence>
<keyword evidence="1" id="KW-0812">Transmembrane</keyword>
<dbReference type="SMART" id="SM00267">
    <property type="entry name" value="GGDEF"/>
    <property type="match status" value="1"/>
</dbReference>
<dbReference type="PANTHER" id="PTHR45138:SF9">
    <property type="entry name" value="DIGUANYLATE CYCLASE DGCM-RELATED"/>
    <property type="match status" value="1"/>
</dbReference>
<feature type="transmembrane region" description="Helical" evidence="1">
    <location>
        <begin position="6"/>
        <end position="28"/>
    </location>
</feature>
<proteinExistence type="predicted"/>
<feature type="transmembrane region" description="Helical" evidence="1">
    <location>
        <begin position="48"/>
        <end position="68"/>
    </location>
</feature>
<dbReference type="RefSeq" id="WP_048732482.1">
    <property type="nucleotide sequence ID" value="NZ_CP012033.1"/>
</dbReference>
<dbReference type="InterPro" id="IPR050469">
    <property type="entry name" value="Diguanylate_Cyclase"/>
</dbReference>
<dbReference type="InterPro" id="IPR000160">
    <property type="entry name" value="GGDEF_dom"/>
</dbReference>
<keyword evidence="1" id="KW-1133">Transmembrane helix</keyword>
<feature type="transmembrane region" description="Helical" evidence="1">
    <location>
        <begin position="145"/>
        <end position="165"/>
    </location>
</feature>
<evidence type="ECO:0000259" key="2">
    <source>
        <dbReference type="PROSITE" id="PS50887"/>
    </source>
</evidence>
<keyword evidence="4" id="KW-1185">Reference proteome</keyword>
<dbReference type="Proteomes" id="UP000036000">
    <property type="component" value="Chromosome"/>
</dbReference>
<dbReference type="PANTHER" id="PTHR45138">
    <property type="entry name" value="REGULATORY COMPONENTS OF SENSORY TRANSDUCTION SYSTEM"/>
    <property type="match status" value="1"/>
</dbReference>
<reference evidence="3 4" key="1">
    <citation type="submission" date="2015-07" db="EMBL/GenBank/DDBJ databases">
        <title>Lactobacillus korensis/26-25/ whole genome sequencing.</title>
        <authorList>
            <person name="Kim M.K."/>
            <person name="Im W.-T."/>
            <person name="Srinivasan S."/>
            <person name="Lee J.-J."/>
        </authorList>
    </citation>
    <scope>NUCLEOTIDE SEQUENCE [LARGE SCALE GENOMIC DNA]</scope>
    <source>
        <strain evidence="3 4">26-25</strain>
    </source>
</reference>
<accession>A0AAC8UU27</accession>
<dbReference type="NCBIfam" id="TIGR00254">
    <property type="entry name" value="GGDEF"/>
    <property type="match status" value="1"/>
</dbReference>
<dbReference type="SUPFAM" id="SSF55073">
    <property type="entry name" value="Nucleotide cyclase"/>
    <property type="match status" value="1"/>
</dbReference>
<evidence type="ECO:0000256" key="1">
    <source>
        <dbReference type="SAM" id="Phobius"/>
    </source>
</evidence>
<sequence>MTWSHWFVTPAFTSLFFLLGVLTLYWFITNQIIHAMKKKGKHPNIEQVRANVGVVYMILMVVAVQITVHGTNNSWVFSNFLIFAMAFVSYFLMLEIRFWQLLSGILIFMTVNGTIFFSLSWAYAVIYLGFFYTMKFVRQHRNTGWLAYVDYTLATLLFSTALWILVGFRFDLPIWTLVWEILFSYFLLTIMYIYVNSLMSGANTLAELTYTTNYDELTHVKNYFAFKNEFSSAFDRAKLKSQPLTLMLFDIDHFKHVNDTYGHLTGDYVLSHVAQLIATQLKAIDPALVLYRTGGEEFTILFSNYTADQAREHVAAIANNVRDAEFHHNDNDIDISISVGVTQMQGNDEGQVDIYKRADQNLYYSKRHGRDQVTFS</sequence>
<gene>
    <name evidence="3" type="ORF">ABN16_01980</name>
</gene>
<dbReference type="GO" id="GO:0043709">
    <property type="term" value="P:cell adhesion involved in single-species biofilm formation"/>
    <property type="evidence" value="ECO:0007669"/>
    <property type="project" value="TreeGrafter"/>
</dbReference>
<dbReference type="InterPro" id="IPR043128">
    <property type="entry name" value="Rev_trsase/Diguanyl_cyclase"/>
</dbReference>
<name>A0AAC8UU27_9LACO</name>
<dbReference type="CDD" id="cd01949">
    <property type="entry name" value="GGDEF"/>
    <property type="match status" value="1"/>
</dbReference>
<dbReference type="AlphaFoldDB" id="A0AAC8UU27"/>
<evidence type="ECO:0000313" key="3">
    <source>
        <dbReference type="EMBL" id="AKP63887.1"/>
    </source>
</evidence>
<dbReference type="KEGG" id="lko:ABN16_01980"/>
<dbReference type="InterPro" id="IPR029787">
    <property type="entry name" value="Nucleotide_cyclase"/>
</dbReference>
<feature type="transmembrane region" description="Helical" evidence="1">
    <location>
        <begin position="105"/>
        <end position="133"/>
    </location>
</feature>
<keyword evidence="1" id="KW-0472">Membrane</keyword>
<dbReference type="Gene3D" id="3.30.70.270">
    <property type="match status" value="1"/>
</dbReference>
<dbReference type="PROSITE" id="PS50887">
    <property type="entry name" value="GGDEF"/>
    <property type="match status" value="1"/>
</dbReference>
<dbReference type="Pfam" id="PF00990">
    <property type="entry name" value="GGDEF"/>
    <property type="match status" value="1"/>
</dbReference>
<dbReference type="FunFam" id="3.30.70.270:FF:000001">
    <property type="entry name" value="Diguanylate cyclase domain protein"/>
    <property type="match status" value="1"/>
</dbReference>
<dbReference type="EMBL" id="CP012033">
    <property type="protein sequence ID" value="AKP63887.1"/>
    <property type="molecule type" value="Genomic_DNA"/>
</dbReference>
<protein>
    <submittedName>
        <fullName evidence="3">Diguanylate cyclase</fullName>
    </submittedName>
</protein>
<organism evidence="3 4">
    <name type="scientific">Levilactobacillus koreensis</name>
    <dbReference type="NCBI Taxonomy" id="637971"/>
    <lineage>
        <taxon>Bacteria</taxon>
        <taxon>Bacillati</taxon>
        <taxon>Bacillota</taxon>
        <taxon>Bacilli</taxon>
        <taxon>Lactobacillales</taxon>
        <taxon>Lactobacillaceae</taxon>
        <taxon>Levilactobacillus</taxon>
    </lineage>
</organism>
<feature type="transmembrane region" description="Helical" evidence="1">
    <location>
        <begin position="74"/>
        <end position="93"/>
    </location>
</feature>
<feature type="transmembrane region" description="Helical" evidence="1">
    <location>
        <begin position="177"/>
        <end position="195"/>
    </location>
</feature>
<dbReference type="GO" id="GO:1902201">
    <property type="term" value="P:negative regulation of bacterial-type flagellum-dependent cell motility"/>
    <property type="evidence" value="ECO:0007669"/>
    <property type="project" value="TreeGrafter"/>
</dbReference>
<feature type="domain" description="GGDEF" evidence="2">
    <location>
        <begin position="242"/>
        <end position="376"/>
    </location>
</feature>